<dbReference type="InterPro" id="IPR011010">
    <property type="entry name" value="DNA_brk_join_enz"/>
</dbReference>
<accession>A0A7W8JZ82</accession>
<dbReference type="InterPro" id="IPR050090">
    <property type="entry name" value="Tyrosine_recombinase_XerCD"/>
</dbReference>
<dbReference type="GO" id="GO:0015074">
    <property type="term" value="P:DNA integration"/>
    <property type="evidence" value="ECO:0007669"/>
    <property type="project" value="UniProtKB-KW"/>
</dbReference>
<dbReference type="InterPro" id="IPR004107">
    <property type="entry name" value="Integrase_SAM-like_N"/>
</dbReference>
<reference evidence="7 8" key="1">
    <citation type="submission" date="2020-08" db="EMBL/GenBank/DDBJ databases">
        <title>Genomic Encyclopedia of Type Strains, Phase IV (KMG-IV): sequencing the most valuable type-strain genomes for metagenomic binning, comparative biology and taxonomic classification.</title>
        <authorList>
            <person name="Goeker M."/>
        </authorList>
    </citation>
    <scope>NUCLEOTIDE SEQUENCE [LARGE SCALE GENOMIC DNA]</scope>
    <source>
        <strain evidence="7 8">DSM 27939</strain>
    </source>
</reference>
<dbReference type="Pfam" id="PF02899">
    <property type="entry name" value="Phage_int_SAM_1"/>
    <property type="match status" value="1"/>
</dbReference>
<evidence type="ECO:0000313" key="7">
    <source>
        <dbReference type="EMBL" id="MBB5364653.1"/>
    </source>
</evidence>
<evidence type="ECO:0000256" key="3">
    <source>
        <dbReference type="ARBA" id="ARBA00023172"/>
    </source>
</evidence>
<feature type="domain" description="Tyr recombinase" evidence="5">
    <location>
        <begin position="158"/>
        <end position="318"/>
    </location>
</feature>
<sequence length="320" mass="35729">MYVIYGVMGMELEVYRAEVFDRARAWIDLNPEERRRRGVEACRDQDAEALWNLTEAYLTLHGSSGTATSPRTLKAYRWAVNRFLDYSAHQAVNLLRATSGDGVRFIRSVEAGGLSASSTRVQLAGVRLLYSALRWAEVTGVAPFADVKPVRDKTAAWDKRTPYTHAEVQTLLEAANPRMRVLLLLCAHGGLRVSEALALRWEDVNPAARELTVRQGKGGKQRRVVIGESLAAALTILPESDQVVGGSYPAAVERLRRLCLRAGVPYRGHHALRHYAGTRLTREGASLDDVARHLGHSALETARIYAKWSDEELRRRMTGW</sequence>
<keyword evidence="8" id="KW-1185">Reference proteome</keyword>
<dbReference type="PROSITE" id="PS51900">
    <property type="entry name" value="CB"/>
    <property type="match status" value="1"/>
</dbReference>
<dbReference type="EMBL" id="JACHFL010000011">
    <property type="protein sequence ID" value="MBB5364653.1"/>
    <property type="molecule type" value="Genomic_DNA"/>
</dbReference>
<keyword evidence="1" id="KW-0229">DNA integration</keyword>
<dbReference type="GO" id="GO:0003677">
    <property type="term" value="F:DNA binding"/>
    <property type="evidence" value="ECO:0007669"/>
    <property type="project" value="UniProtKB-UniRule"/>
</dbReference>
<dbReference type="InterPro" id="IPR002104">
    <property type="entry name" value="Integrase_catalytic"/>
</dbReference>
<dbReference type="PANTHER" id="PTHR30349">
    <property type="entry name" value="PHAGE INTEGRASE-RELATED"/>
    <property type="match status" value="1"/>
</dbReference>
<feature type="domain" description="Core-binding (CB)" evidence="6">
    <location>
        <begin position="48"/>
        <end position="134"/>
    </location>
</feature>
<gene>
    <name evidence="7" type="ORF">HNQ08_003766</name>
</gene>
<evidence type="ECO:0000259" key="5">
    <source>
        <dbReference type="PROSITE" id="PS51898"/>
    </source>
</evidence>
<dbReference type="PROSITE" id="PS51898">
    <property type="entry name" value="TYR_RECOMBINASE"/>
    <property type="match status" value="1"/>
</dbReference>
<comment type="caution">
    <text evidence="7">The sequence shown here is derived from an EMBL/GenBank/DDBJ whole genome shotgun (WGS) entry which is preliminary data.</text>
</comment>
<dbReference type="GO" id="GO:0006310">
    <property type="term" value="P:DNA recombination"/>
    <property type="evidence" value="ECO:0007669"/>
    <property type="project" value="UniProtKB-KW"/>
</dbReference>
<proteinExistence type="predicted"/>
<evidence type="ECO:0000256" key="2">
    <source>
        <dbReference type="ARBA" id="ARBA00023125"/>
    </source>
</evidence>
<dbReference type="Proteomes" id="UP000552709">
    <property type="component" value="Unassembled WGS sequence"/>
</dbReference>
<dbReference type="Gene3D" id="1.10.150.130">
    <property type="match status" value="1"/>
</dbReference>
<dbReference type="AlphaFoldDB" id="A0A7W8JZ82"/>
<dbReference type="Gene3D" id="1.10.443.10">
    <property type="entry name" value="Intergrase catalytic core"/>
    <property type="match status" value="2"/>
</dbReference>
<evidence type="ECO:0000259" key="6">
    <source>
        <dbReference type="PROSITE" id="PS51900"/>
    </source>
</evidence>
<dbReference type="RefSeq" id="WP_229790241.1">
    <property type="nucleotide sequence ID" value="NZ_JACHFL010000011.1"/>
</dbReference>
<dbReference type="CDD" id="cd00397">
    <property type="entry name" value="DNA_BRE_C"/>
    <property type="match status" value="1"/>
</dbReference>
<dbReference type="InterPro" id="IPR044068">
    <property type="entry name" value="CB"/>
</dbReference>
<dbReference type="InterPro" id="IPR010998">
    <property type="entry name" value="Integrase_recombinase_N"/>
</dbReference>
<evidence type="ECO:0000256" key="4">
    <source>
        <dbReference type="PROSITE-ProRule" id="PRU01248"/>
    </source>
</evidence>
<name>A0A7W8JZ82_9DEIO</name>
<dbReference type="InterPro" id="IPR013762">
    <property type="entry name" value="Integrase-like_cat_sf"/>
</dbReference>
<dbReference type="SUPFAM" id="SSF56349">
    <property type="entry name" value="DNA breaking-rejoining enzymes"/>
    <property type="match status" value="1"/>
</dbReference>
<evidence type="ECO:0000256" key="1">
    <source>
        <dbReference type="ARBA" id="ARBA00022908"/>
    </source>
</evidence>
<keyword evidence="2 4" id="KW-0238">DNA-binding</keyword>
<organism evidence="7 8">
    <name type="scientific">Deinococcus humi</name>
    <dbReference type="NCBI Taxonomy" id="662880"/>
    <lineage>
        <taxon>Bacteria</taxon>
        <taxon>Thermotogati</taxon>
        <taxon>Deinococcota</taxon>
        <taxon>Deinococci</taxon>
        <taxon>Deinococcales</taxon>
        <taxon>Deinococcaceae</taxon>
        <taxon>Deinococcus</taxon>
    </lineage>
</organism>
<keyword evidence="3" id="KW-0233">DNA recombination</keyword>
<dbReference type="PANTHER" id="PTHR30349:SF81">
    <property type="entry name" value="TYROSINE RECOMBINASE XERC"/>
    <property type="match status" value="1"/>
</dbReference>
<protein>
    <submittedName>
        <fullName evidence="7">Integrase/recombinase XerC</fullName>
    </submittedName>
</protein>
<dbReference type="Pfam" id="PF00589">
    <property type="entry name" value="Phage_integrase"/>
    <property type="match status" value="1"/>
</dbReference>
<evidence type="ECO:0000313" key="8">
    <source>
        <dbReference type="Proteomes" id="UP000552709"/>
    </source>
</evidence>